<gene>
    <name evidence="1" type="ORF">GCM10010357_64820</name>
</gene>
<evidence type="ECO:0000313" key="1">
    <source>
        <dbReference type="EMBL" id="GAA0434341.1"/>
    </source>
</evidence>
<protein>
    <recommendedName>
        <fullName evidence="3">Terpene synthase</fullName>
    </recommendedName>
</protein>
<reference evidence="2" key="1">
    <citation type="journal article" date="2019" name="Int. J. Syst. Evol. Microbiol.">
        <title>The Global Catalogue of Microorganisms (GCM) 10K type strain sequencing project: providing services to taxonomists for standard genome sequencing and annotation.</title>
        <authorList>
            <consortium name="The Broad Institute Genomics Platform"/>
            <consortium name="The Broad Institute Genome Sequencing Center for Infectious Disease"/>
            <person name="Wu L."/>
            <person name="Ma J."/>
        </authorList>
    </citation>
    <scope>NUCLEOTIDE SEQUENCE [LARGE SCALE GENOMIC DNA]</scope>
    <source>
        <strain evidence="2">JCM 4788</strain>
    </source>
</reference>
<evidence type="ECO:0008006" key="3">
    <source>
        <dbReference type="Google" id="ProtNLM"/>
    </source>
</evidence>
<organism evidence="1 2">
    <name type="scientific">Streptomyces luteireticuli</name>
    <dbReference type="NCBI Taxonomy" id="173858"/>
    <lineage>
        <taxon>Bacteria</taxon>
        <taxon>Bacillati</taxon>
        <taxon>Actinomycetota</taxon>
        <taxon>Actinomycetes</taxon>
        <taxon>Kitasatosporales</taxon>
        <taxon>Streptomycetaceae</taxon>
        <taxon>Streptomyces</taxon>
    </lineage>
</organism>
<accession>A0ABP3J200</accession>
<dbReference type="Proteomes" id="UP001500879">
    <property type="component" value="Unassembled WGS sequence"/>
</dbReference>
<comment type="caution">
    <text evidence="1">The sequence shown here is derived from an EMBL/GenBank/DDBJ whole genome shotgun (WGS) entry which is preliminary data.</text>
</comment>
<dbReference type="EMBL" id="BAAABX010000076">
    <property type="protein sequence ID" value="GAA0434341.1"/>
    <property type="molecule type" value="Genomic_DNA"/>
</dbReference>
<name>A0ABP3J200_9ACTN</name>
<dbReference type="RefSeq" id="WP_344032030.1">
    <property type="nucleotide sequence ID" value="NZ_BAAABX010000076.1"/>
</dbReference>
<dbReference type="InterPro" id="IPR008949">
    <property type="entry name" value="Isoprenoid_synthase_dom_sf"/>
</dbReference>
<dbReference type="Pfam" id="PF19086">
    <property type="entry name" value="Terpene_syn_C_2"/>
    <property type="match status" value="1"/>
</dbReference>
<dbReference type="SUPFAM" id="SSF48576">
    <property type="entry name" value="Terpenoid synthases"/>
    <property type="match status" value="1"/>
</dbReference>
<proteinExistence type="predicted"/>
<dbReference type="Gene3D" id="1.10.600.10">
    <property type="entry name" value="Farnesyl Diphosphate Synthase"/>
    <property type="match status" value="1"/>
</dbReference>
<evidence type="ECO:0000313" key="2">
    <source>
        <dbReference type="Proteomes" id="UP001500879"/>
    </source>
</evidence>
<sequence length="352" mass="38833">MAILHVPAPAGGTPPAIHPDWRRLEGSVLAFLDRWELYPDAVQRERLVHIGLGRLAALLFPAGSYELLRIGADFDAWAFAFDDEYCDEGPLSARPDAFIGTVARMQRALESPEAPFAREDRYTCALVDLRARLAALAPPSHVGRFVDGVRTYLMAEMWKAVDLRPSLEDAVAMRLFGGGGWAIPVLAHVVAGTPLDQDAFEDRRLRALAEMAAGLATWDCEIPSFGKERERSPAREHNLVEVIARERRCSPQEAASRLVGMRNRTLGLFLRLRAAVLADAPPAVAAYVEGLAHYCRGALEWGLHNDRYAFADGLGGEALFTADPVDDGIPEESSVPLDIPSIAWWWRYDPAR</sequence>
<keyword evidence="2" id="KW-1185">Reference proteome</keyword>